<evidence type="ECO:0000259" key="4">
    <source>
        <dbReference type="PROSITE" id="PS50052"/>
    </source>
</evidence>
<dbReference type="Pfam" id="PF00625">
    <property type="entry name" value="Guanylate_kin"/>
    <property type="match status" value="1"/>
</dbReference>
<evidence type="ECO:0000256" key="3">
    <source>
        <dbReference type="ARBA" id="ARBA00022777"/>
    </source>
</evidence>
<name>A0A6J6G481_9ZZZZ</name>
<accession>A0A6J6G481</accession>
<organism evidence="5">
    <name type="scientific">freshwater metagenome</name>
    <dbReference type="NCBI Taxonomy" id="449393"/>
    <lineage>
        <taxon>unclassified sequences</taxon>
        <taxon>metagenomes</taxon>
        <taxon>ecological metagenomes</taxon>
    </lineage>
</organism>
<dbReference type="PANTHER" id="PTHR23117:SF13">
    <property type="entry name" value="GUANYLATE KINASE"/>
    <property type="match status" value="1"/>
</dbReference>
<dbReference type="SMART" id="SM00072">
    <property type="entry name" value="GuKc"/>
    <property type="match status" value="1"/>
</dbReference>
<dbReference type="Gene3D" id="3.30.63.10">
    <property type="entry name" value="Guanylate Kinase phosphate binding domain"/>
    <property type="match status" value="1"/>
</dbReference>
<dbReference type="InterPro" id="IPR008145">
    <property type="entry name" value="GK/Ca_channel_bsu"/>
</dbReference>
<dbReference type="PROSITE" id="PS50052">
    <property type="entry name" value="GUANYLATE_KINASE_2"/>
    <property type="match status" value="1"/>
</dbReference>
<keyword evidence="3" id="KW-0418">Kinase</keyword>
<dbReference type="GO" id="GO:0005829">
    <property type="term" value="C:cytosol"/>
    <property type="evidence" value="ECO:0007669"/>
    <property type="project" value="TreeGrafter"/>
</dbReference>
<evidence type="ECO:0000256" key="2">
    <source>
        <dbReference type="ARBA" id="ARBA00022679"/>
    </source>
</evidence>
<gene>
    <name evidence="5" type="ORF">UFOPK1835_00064</name>
</gene>
<evidence type="ECO:0000256" key="1">
    <source>
        <dbReference type="ARBA" id="ARBA00005790"/>
    </source>
</evidence>
<reference evidence="5" key="1">
    <citation type="submission" date="2020-05" db="EMBL/GenBank/DDBJ databases">
        <authorList>
            <person name="Chiriac C."/>
            <person name="Salcher M."/>
            <person name="Ghai R."/>
            <person name="Kavagutti S V."/>
        </authorList>
    </citation>
    <scope>NUCLEOTIDE SEQUENCE</scope>
</reference>
<dbReference type="AlphaFoldDB" id="A0A6J6G481"/>
<sequence length="202" mass="21828">MVSASSSASLFSPHSAAELFVSGVIIVVCGPGGVGKGTVVARLIEDDPRLWLSRSWTTRPQRPGESDDAYTYVDREAFEARIAADGFLEYADFLGNFYGSPWPEAGDDRDVVLEIDVQGAAQVLQQAPDALFILLEPPSAEVQAERLRGRGDPPEQAERRIAVAQGELAEGRRLGAICIVNDDLERTVAEVERLISDARMAG</sequence>
<dbReference type="InterPro" id="IPR027417">
    <property type="entry name" value="P-loop_NTPase"/>
</dbReference>
<evidence type="ECO:0000313" key="5">
    <source>
        <dbReference type="EMBL" id="CAB4596066.1"/>
    </source>
</evidence>
<comment type="similarity">
    <text evidence="1">Belongs to the guanylate kinase family.</text>
</comment>
<proteinExistence type="inferred from homology"/>
<keyword evidence="2" id="KW-0808">Transferase</keyword>
<dbReference type="SUPFAM" id="SSF52540">
    <property type="entry name" value="P-loop containing nucleoside triphosphate hydrolases"/>
    <property type="match status" value="1"/>
</dbReference>
<dbReference type="GO" id="GO:0004385">
    <property type="term" value="F:GMP kinase activity"/>
    <property type="evidence" value="ECO:0007669"/>
    <property type="project" value="TreeGrafter"/>
</dbReference>
<dbReference type="CDD" id="cd00071">
    <property type="entry name" value="GMPK"/>
    <property type="match status" value="1"/>
</dbReference>
<protein>
    <submittedName>
        <fullName evidence="5">Unannotated protein</fullName>
    </submittedName>
</protein>
<dbReference type="PANTHER" id="PTHR23117">
    <property type="entry name" value="GUANYLATE KINASE-RELATED"/>
    <property type="match status" value="1"/>
</dbReference>
<dbReference type="InterPro" id="IPR008144">
    <property type="entry name" value="Guanylate_kin-like_dom"/>
</dbReference>
<dbReference type="EMBL" id="CAEZUP010000002">
    <property type="protein sequence ID" value="CAB4596066.1"/>
    <property type="molecule type" value="Genomic_DNA"/>
</dbReference>
<feature type="domain" description="Guanylate kinase-like" evidence="4">
    <location>
        <begin position="23"/>
        <end position="196"/>
    </location>
</feature>
<dbReference type="Gene3D" id="3.40.50.300">
    <property type="entry name" value="P-loop containing nucleotide triphosphate hydrolases"/>
    <property type="match status" value="1"/>
</dbReference>